<name>A0A1I8AWH7_9BILA</name>
<evidence type="ECO:0000313" key="1">
    <source>
        <dbReference type="Proteomes" id="UP000095287"/>
    </source>
</evidence>
<proteinExistence type="predicted"/>
<accession>A0A1I8AWH7</accession>
<evidence type="ECO:0000313" key="2">
    <source>
        <dbReference type="WBParaSite" id="L893_g9801.t1"/>
    </source>
</evidence>
<protein>
    <submittedName>
        <fullName evidence="2">Secreted protein</fullName>
    </submittedName>
</protein>
<reference evidence="2" key="1">
    <citation type="submission" date="2016-11" db="UniProtKB">
        <authorList>
            <consortium name="WormBaseParasite"/>
        </authorList>
    </citation>
    <scope>IDENTIFICATION</scope>
</reference>
<dbReference type="WBParaSite" id="L893_g9801.t1">
    <property type="protein sequence ID" value="L893_g9801.t1"/>
    <property type="gene ID" value="L893_g9801"/>
</dbReference>
<dbReference type="Proteomes" id="UP000095287">
    <property type="component" value="Unplaced"/>
</dbReference>
<organism evidence="1 2">
    <name type="scientific">Steinernema glaseri</name>
    <dbReference type="NCBI Taxonomy" id="37863"/>
    <lineage>
        <taxon>Eukaryota</taxon>
        <taxon>Metazoa</taxon>
        <taxon>Ecdysozoa</taxon>
        <taxon>Nematoda</taxon>
        <taxon>Chromadorea</taxon>
        <taxon>Rhabditida</taxon>
        <taxon>Tylenchina</taxon>
        <taxon>Panagrolaimomorpha</taxon>
        <taxon>Strongyloidoidea</taxon>
        <taxon>Steinernematidae</taxon>
        <taxon>Steinernema</taxon>
    </lineage>
</organism>
<dbReference type="AlphaFoldDB" id="A0A1I8AWH7"/>
<sequence length="67" mass="7679">MLIRSKIILLDWVVPSPTIARNEEAESRWPFCGNWNNKNKLQADQLAKRLLSGAKSNMVGIIKRRMA</sequence>
<keyword evidence="1" id="KW-1185">Reference proteome</keyword>